<dbReference type="Gene3D" id="3.40.630.30">
    <property type="match status" value="1"/>
</dbReference>
<organism evidence="2 3">
    <name type="scientific">Jiella pelagia</name>
    <dbReference type="NCBI Taxonomy" id="2986949"/>
    <lineage>
        <taxon>Bacteria</taxon>
        <taxon>Pseudomonadati</taxon>
        <taxon>Pseudomonadota</taxon>
        <taxon>Alphaproteobacteria</taxon>
        <taxon>Hyphomicrobiales</taxon>
        <taxon>Aurantimonadaceae</taxon>
        <taxon>Jiella</taxon>
    </lineage>
</organism>
<proteinExistence type="predicted"/>
<dbReference type="CDD" id="cd04301">
    <property type="entry name" value="NAT_SF"/>
    <property type="match status" value="1"/>
</dbReference>
<evidence type="ECO:0000313" key="3">
    <source>
        <dbReference type="Proteomes" id="UP001164020"/>
    </source>
</evidence>
<gene>
    <name evidence="2" type="ORF">OH818_21260</name>
</gene>
<feature type="domain" description="N-acetyltransferase" evidence="1">
    <location>
        <begin position="5"/>
        <end position="142"/>
    </location>
</feature>
<dbReference type="InterPro" id="IPR000182">
    <property type="entry name" value="GNAT_dom"/>
</dbReference>
<evidence type="ECO:0000259" key="1">
    <source>
        <dbReference type="PROSITE" id="PS51186"/>
    </source>
</evidence>
<protein>
    <submittedName>
        <fullName evidence="2">N-acetyltransferase</fullName>
    </submittedName>
</protein>
<dbReference type="InterPro" id="IPR016181">
    <property type="entry name" value="Acyl_CoA_acyltransferase"/>
</dbReference>
<name>A0ABY7BX19_9HYPH</name>
<dbReference type="Proteomes" id="UP001164020">
    <property type="component" value="Chromosome"/>
</dbReference>
<dbReference type="RefSeq" id="WP_268880412.1">
    <property type="nucleotide sequence ID" value="NZ_CP114029.1"/>
</dbReference>
<accession>A0ABY7BX19</accession>
<dbReference type="Pfam" id="PF00583">
    <property type="entry name" value="Acetyltransf_1"/>
    <property type="match status" value="1"/>
</dbReference>
<dbReference type="EMBL" id="CP114029">
    <property type="protein sequence ID" value="WAP67937.1"/>
    <property type="molecule type" value="Genomic_DNA"/>
</dbReference>
<dbReference type="SUPFAM" id="SSF55729">
    <property type="entry name" value="Acyl-CoA N-acyltransferases (Nat)"/>
    <property type="match status" value="1"/>
</dbReference>
<sequence length="186" mass="19710">MFHLTDVRFLPELAEHHDAIEAIADEAFGPGRFARAAERVREMAPHDPALSFVAEYDGAIIGSVRLTPILVGSAPSLLLGPLAVRPAFKNRGAGKALMRLAAETARQTGEGSIILIGDPPYYAPLGYRPLPPGSVIMPGPVDPRRVLGLELVEGGLAALAGSIRARHDVRSRHSLAASRDADASAR</sequence>
<evidence type="ECO:0000313" key="2">
    <source>
        <dbReference type="EMBL" id="WAP67937.1"/>
    </source>
</evidence>
<keyword evidence="3" id="KW-1185">Reference proteome</keyword>
<dbReference type="PROSITE" id="PS51186">
    <property type="entry name" value="GNAT"/>
    <property type="match status" value="1"/>
</dbReference>
<reference evidence="2" key="1">
    <citation type="submission" date="2022-12" db="EMBL/GenBank/DDBJ databases">
        <title>Jiella pelagia sp. nov., isolated from phosphonate enriched culture of Northwest Pacific surface seawater.</title>
        <authorList>
            <person name="Shin D.Y."/>
            <person name="Hwang C.Y."/>
        </authorList>
    </citation>
    <scope>NUCLEOTIDE SEQUENCE</scope>
    <source>
        <strain evidence="2">HL-NP1</strain>
    </source>
</reference>